<dbReference type="PANTHER" id="PTHR10889:SF3">
    <property type="entry name" value="DEOXYRIBOSE-PHOSPHATE ALDOLASE"/>
    <property type="match status" value="1"/>
</dbReference>
<dbReference type="InterPro" id="IPR002915">
    <property type="entry name" value="DeoC/FbaB/LacD_aldolase"/>
</dbReference>
<feature type="region of interest" description="Disordered" evidence="9">
    <location>
        <begin position="321"/>
        <end position="352"/>
    </location>
</feature>
<evidence type="ECO:0000313" key="11">
    <source>
        <dbReference type="RefSeq" id="XP_023177359.2"/>
    </source>
</evidence>
<dbReference type="FunFam" id="3.20.20.70:FF:000106">
    <property type="entry name" value="Deoxyribose-phosphate aldolase"/>
    <property type="match status" value="1"/>
</dbReference>
<evidence type="ECO:0000256" key="7">
    <source>
        <dbReference type="ARBA" id="ARBA00032755"/>
    </source>
</evidence>
<protein>
    <recommendedName>
        <fullName evidence="3">deoxyribose-phosphate aldolase</fullName>
        <ecNumber evidence="3">4.1.2.4</ecNumber>
    </recommendedName>
    <alternativeName>
        <fullName evidence="7">2-deoxy-D-ribose 5-phosphate aldolase</fullName>
    </alternativeName>
    <alternativeName>
        <fullName evidence="6">Phosphodeoxyriboaldolase</fullName>
    </alternativeName>
</protein>
<dbReference type="GO" id="GO:0016052">
    <property type="term" value="P:carbohydrate catabolic process"/>
    <property type="evidence" value="ECO:0007669"/>
    <property type="project" value="TreeGrafter"/>
</dbReference>
<evidence type="ECO:0000256" key="3">
    <source>
        <dbReference type="ARBA" id="ARBA00012515"/>
    </source>
</evidence>
<dbReference type="SMART" id="SM01133">
    <property type="entry name" value="DeoC"/>
    <property type="match status" value="1"/>
</dbReference>
<evidence type="ECO:0000256" key="8">
    <source>
        <dbReference type="ARBA" id="ARBA00048791"/>
    </source>
</evidence>
<comment type="catalytic activity">
    <reaction evidence="8">
        <text>2-deoxy-D-ribose 5-phosphate = D-glyceraldehyde 3-phosphate + acetaldehyde</text>
        <dbReference type="Rhea" id="RHEA:12821"/>
        <dbReference type="ChEBI" id="CHEBI:15343"/>
        <dbReference type="ChEBI" id="CHEBI:59776"/>
        <dbReference type="ChEBI" id="CHEBI:62877"/>
        <dbReference type="EC" id="4.1.2.4"/>
    </reaction>
</comment>
<evidence type="ECO:0000256" key="2">
    <source>
        <dbReference type="ARBA" id="ARBA00009473"/>
    </source>
</evidence>
<name>A0A6J1MAG5_DROHY</name>
<dbReference type="OrthoDB" id="70823at2759"/>
<gene>
    <name evidence="11" type="primary">LOC111603829</name>
</gene>
<dbReference type="CDD" id="cd00959">
    <property type="entry name" value="DeoC"/>
    <property type="match status" value="1"/>
</dbReference>
<dbReference type="InterPro" id="IPR011343">
    <property type="entry name" value="DeoC"/>
</dbReference>
<evidence type="ECO:0000256" key="1">
    <source>
        <dbReference type="ARBA" id="ARBA00004816"/>
    </source>
</evidence>
<dbReference type="OMA" id="NDWDELY"/>
<evidence type="ECO:0000256" key="6">
    <source>
        <dbReference type="ARBA" id="ARBA00031814"/>
    </source>
</evidence>
<keyword evidence="10" id="KW-1185">Reference proteome</keyword>
<dbReference type="GO" id="GO:0009264">
    <property type="term" value="P:deoxyribonucleotide catabolic process"/>
    <property type="evidence" value="ECO:0007669"/>
    <property type="project" value="InterPro"/>
</dbReference>
<comment type="similarity">
    <text evidence="2">Belongs to the DeoC/FbaB aldolase family. DeoC type 2 subfamily.</text>
</comment>
<keyword evidence="4" id="KW-0456">Lyase</keyword>
<dbReference type="InterPro" id="IPR013785">
    <property type="entry name" value="Aldolase_TIM"/>
</dbReference>
<keyword evidence="5" id="KW-0704">Schiff base</keyword>
<dbReference type="GO" id="GO:0004139">
    <property type="term" value="F:deoxyribose-phosphate aldolase activity"/>
    <property type="evidence" value="ECO:0007669"/>
    <property type="project" value="UniProtKB-EC"/>
</dbReference>
<accession>A0A6J1MAG5</accession>
<dbReference type="AlphaFoldDB" id="A0A6J1MAG5"/>
<sequence>MEAKTLIVNKTLPFDPSLLTVNISLRQVEEIAMTLSHQCIVTGTNEIAWALRALMLTDLTTLAGDDTRANVRRMCVRACYPFEPQFFDKFFERTLFLDVHCAAVCVYPARVEDAYKTIEQFKQLDRVSIAAVATGFPTGQYGLQTRLQEISHAILAGATEIDIVINRQLALLGDWEALYNEVRLMRSACGDHALLKTILAIGELGTMENVYKAAMVCMMAGADFIKTSTGKEVVNATLPVGLVMIFAIQEFKRRTCQIVGLKPAGGVRTVRDAISWMTLVKETLGPRWLTPQRFRFGATGLLDDIDKVVREGVVKLKKEAAEKAEENKQQGSDPDAEDALCKELRDRRLGRN</sequence>
<proteinExistence type="inferred from homology"/>
<dbReference type="Proteomes" id="UP000504633">
    <property type="component" value="Unplaced"/>
</dbReference>
<reference evidence="11" key="1">
    <citation type="submission" date="2025-08" db="UniProtKB">
        <authorList>
            <consortium name="RefSeq"/>
        </authorList>
    </citation>
    <scope>IDENTIFICATION</scope>
    <source>
        <strain evidence="11">15085-1641.00</strain>
        <tissue evidence="11">Whole body</tissue>
    </source>
</reference>
<organism evidence="10 11">
    <name type="scientific">Drosophila hydei</name>
    <name type="common">Fruit fly</name>
    <dbReference type="NCBI Taxonomy" id="7224"/>
    <lineage>
        <taxon>Eukaryota</taxon>
        <taxon>Metazoa</taxon>
        <taxon>Ecdysozoa</taxon>
        <taxon>Arthropoda</taxon>
        <taxon>Hexapoda</taxon>
        <taxon>Insecta</taxon>
        <taxon>Pterygota</taxon>
        <taxon>Neoptera</taxon>
        <taxon>Endopterygota</taxon>
        <taxon>Diptera</taxon>
        <taxon>Brachycera</taxon>
        <taxon>Muscomorpha</taxon>
        <taxon>Ephydroidea</taxon>
        <taxon>Drosophilidae</taxon>
        <taxon>Drosophila</taxon>
    </lineage>
</organism>
<dbReference type="RefSeq" id="XP_023177359.2">
    <property type="nucleotide sequence ID" value="XM_023321591.2"/>
</dbReference>
<evidence type="ECO:0000256" key="4">
    <source>
        <dbReference type="ARBA" id="ARBA00023239"/>
    </source>
</evidence>
<feature type="compositionally biased region" description="Basic and acidic residues" evidence="9">
    <location>
        <begin position="339"/>
        <end position="352"/>
    </location>
</feature>
<dbReference type="NCBIfam" id="TIGR00126">
    <property type="entry name" value="deoC"/>
    <property type="match status" value="1"/>
</dbReference>
<evidence type="ECO:0000256" key="9">
    <source>
        <dbReference type="SAM" id="MobiDB-lite"/>
    </source>
</evidence>
<evidence type="ECO:0000313" key="10">
    <source>
        <dbReference type="Proteomes" id="UP000504633"/>
    </source>
</evidence>
<dbReference type="GeneID" id="111603829"/>
<comment type="pathway">
    <text evidence="1">Carbohydrate degradation; 2-deoxy-D-ribose 1-phosphate degradation; D-glyceraldehyde 3-phosphate and acetaldehyde from 2-deoxy-alpha-D-ribose 1-phosphate: step 2/2.</text>
</comment>
<evidence type="ECO:0000256" key="5">
    <source>
        <dbReference type="ARBA" id="ARBA00023270"/>
    </source>
</evidence>
<dbReference type="GO" id="GO:0005737">
    <property type="term" value="C:cytoplasm"/>
    <property type="evidence" value="ECO:0007669"/>
    <property type="project" value="InterPro"/>
</dbReference>
<dbReference type="PANTHER" id="PTHR10889">
    <property type="entry name" value="DEOXYRIBOSE-PHOSPHATE ALDOLASE"/>
    <property type="match status" value="1"/>
</dbReference>
<dbReference type="KEGG" id="dhe:111603829"/>
<dbReference type="SUPFAM" id="SSF51569">
    <property type="entry name" value="Aldolase"/>
    <property type="match status" value="1"/>
</dbReference>
<dbReference type="Pfam" id="PF01791">
    <property type="entry name" value="DeoC"/>
    <property type="match status" value="1"/>
</dbReference>
<dbReference type="EC" id="4.1.2.4" evidence="3"/>
<dbReference type="UniPathway" id="UPA00002">
    <property type="reaction ID" value="UER00468"/>
</dbReference>
<dbReference type="GO" id="GO:0046386">
    <property type="term" value="P:deoxyribose phosphate catabolic process"/>
    <property type="evidence" value="ECO:0007669"/>
    <property type="project" value="UniProtKB-UniPathway"/>
</dbReference>
<dbReference type="Gene3D" id="3.20.20.70">
    <property type="entry name" value="Aldolase class I"/>
    <property type="match status" value="1"/>
</dbReference>